<evidence type="ECO:0000256" key="1">
    <source>
        <dbReference type="SAM" id="Phobius"/>
    </source>
</evidence>
<sequence length="160" mass="18047">MNIIIWTIIICLFIISFVGVFIPIVPAVVAIWIGFFLYHFFISSEQLSVLFWVVMVIFTIILVGADLLTNRYFVYKFGGTKKSEWGAIIGVIIGTFIYPPFGMIFLPLLIVFCLEIIEKRPVKEAMLAAVGALAGFLSGVVAKIILQFIMIIWFVLTIFI</sequence>
<feature type="transmembrane region" description="Helical" evidence="1">
    <location>
        <begin position="6"/>
        <end position="37"/>
    </location>
</feature>
<keyword evidence="3" id="KW-1185">Reference proteome</keyword>
<dbReference type="RefSeq" id="WP_110395662.1">
    <property type="nucleotide sequence ID" value="NZ_JBHUHB010000001.1"/>
</dbReference>
<dbReference type="EMBL" id="QJJQ01000008">
    <property type="protein sequence ID" value="PXW86242.1"/>
    <property type="molecule type" value="Genomic_DNA"/>
</dbReference>
<proteinExistence type="predicted"/>
<protein>
    <recommendedName>
        <fullName evidence="4">DUF456 domain-containing protein</fullName>
    </recommendedName>
</protein>
<organism evidence="2 3">
    <name type="scientific">Pseudogracilibacillus auburnensis</name>
    <dbReference type="NCBI Taxonomy" id="1494959"/>
    <lineage>
        <taxon>Bacteria</taxon>
        <taxon>Bacillati</taxon>
        <taxon>Bacillota</taxon>
        <taxon>Bacilli</taxon>
        <taxon>Bacillales</taxon>
        <taxon>Bacillaceae</taxon>
        <taxon>Pseudogracilibacillus</taxon>
    </lineage>
</organism>
<dbReference type="OrthoDB" id="9808460at2"/>
<dbReference type="InterPro" id="IPR007403">
    <property type="entry name" value="DUF456"/>
</dbReference>
<keyword evidence="1" id="KW-1133">Transmembrane helix</keyword>
<dbReference type="Proteomes" id="UP000247978">
    <property type="component" value="Unassembled WGS sequence"/>
</dbReference>
<name>A0A2V3VW83_9BACI</name>
<evidence type="ECO:0008006" key="4">
    <source>
        <dbReference type="Google" id="ProtNLM"/>
    </source>
</evidence>
<evidence type="ECO:0000313" key="3">
    <source>
        <dbReference type="Proteomes" id="UP000247978"/>
    </source>
</evidence>
<gene>
    <name evidence="2" type="ORF">DFR56_10857</name>
</gene>
<comment type="caution">
    <text evidence="2">The sequence shown here is derived from an EMBL/GenBank/DDBJ whole genome shotgun (WGS) entry which is preliminary data.</text>
</comment>
<keyword evidence="1" id="KW-0472">Membrane</keyword>
<evidence type="ECO:0000313" key="2">
    <source>
        <dbReference type="EMBL" id="PXW86242.1"/>
    </source>
</evidence>
<dbReference type="Pfam" id="PF04306">
    <property type="entry name" value="DUF456"/>
    <property type="match status" value="1"/>
</dbReference>
<dbReference type="PANTHER" id="PTHR39165:SF1">
    <property type="entry name" value="DUF456 DOMAIN-CONTAINING PROTEIN"/>
    <property type="match status" value="1"/>
</dbReference>
<dbReference type="PANTHER" id="PTHR39165">
    <property type="entry name" value="IG HYPOTHETICAL 17883"/>
    <property type="match status" value="1"/>
</dbReference>
<keyword evidence="1" id="KW-0812">Transmembrane</keyword>
<reference evidence="2 3" key="1">
    <citation type="submission" date="2018-05" db="EMBL/GenBank/DDBJ databases">
        <title>Genomic Encyclopedia of Type Strains, Phase IV (KMG-IV): sequencing the most valuable type-strain genomes for metagenomic binning, comparative biology and taxonomic classification.</title>
        <authorList>
            <person name="Goeker M."/>
        </authorList>
    </citation>
    <scope>NUCLEOTIDE SEQUENCE [LARGE SCALE GENOMIC DNA]</scope>
    <source>
        <strain evidence="2 3">DSM 28556</strain>
    </source>
</reference>
<feature type="transmembrane region" description="Helical" evidence="1">
    <location>
        <begin position="49"/>
        <end position="68"/>
    </location>
</feature>
<dbReference type="AlphaFoldDB" id="A0A2V3VW83"/>
<feature type="transmembrane region" description="Helical" evidence="1">
    <location>
        <begin position="126"/>
        <end position="159"/>
    </location>
</feature>
<accession>A0A2V3VW83</accession>
<feature type="transmembrane region" description="Helical" evidence="1">
    <location>
        <begin position="88"/>
        <end position="114"/>
    </location>
</feature>